<organism evidence="2 3">
    <name type="scientific">Macrolepiota fuliginosa MF-IS2</name>
    <dbReference type="NCBI Taxonomy" id="1400762"/>
    <lineage>
        <taxon>Eukaryota</taxon>
        <taxon>Fungi</taxon>
        <taxon>Dikarya</taxon>
        <taxon>Basidiomycota</taxon>
        <taxon>Agaricomycotina</taxon>
        <taxon>Agaricomycetes</taxon>
        <taxon>Agaricomycetidae</taxon>
        <taxon>Agaricales</taxon>
        <taxon>Agaricineae</taxon>
        <taxon>Agaricaceae</taxon>
        <taxon>Macrolepiota</taxon>
    </lineage>
</organism>
<dbReference type="AlphaFoldDB" id="A0A9P5X351"/>
<name>A0A9P5X351_9AGAR</name>
<sequence length="143" mass="15128">MLPTPAGGQCNAGAAGGEEREAGDGQPLQQRHSGERKVGAAHDVAVTEPMKTLICCRYACLTCVWVEGDWANKCASPLSGEVEEERGGSPAQHVLSRSPGLEFSKKGGMVAFNKARVGVEAQAGMDKVETGNLDRRVFQFPAK</sequence>
<accession>A0A9P5X351</accession>
<gene>
    <name evidence="2" type="ORF">P691DRAFT_787941</name>
</gene>
<dbReference type="EMBL" id="MU151464">
    <property type="protein sequence ID" value="KAF9443522.1"/>
    <property type="molecule type" value="Genomic_DNA"/>
</dbReference>
<proteinExistence type="predicted"/>
<feature type="region of interest" description="Disordered" evidence="1">
    <location>
        <begin position="1"/>
        <end position="43"/>
    </location>
</feature>
<dbReference type="Proteomes" id="UP000807342">
    <property type="component" value="Unassembled WGS sequence"/>
</dbReference>
<feature type="compositionally biased region" description="Low complexity" evidence="1">
    <location>
        <begin position="1"/>
        <end position="13"/>
    </location>
</feature>
<feature type="region of interest" description="Disordered" evidence="1">
    <location>
        <begin position="80"/>
        <end position="100"/>
    </location>
</feature>
<keyword evidence="3" id="KW-1185">Reference proteome</keyword>
<evidence type="ECO:0000313" key="3">
    <source>
        <dbReference type="Proteomes" id="UP000807342"/>
    </source>
</evidence>
<protein>
    <submittedName>
        <fullName evidence="2">Uncharacterized protein</fullName>
    </submittedName>
</protein>
<evidence type="ECO:0000256" key="1">
    <source>
        <dbReference type="SAM" id="MobiDB-lite"/>
    </source>
</evidence>
<comment type="caution">
    <text evidence="2">The sequence shown here is derived from an EMBL/GenBank/DDBJ whole genome shotgun (WGS) entry which is preliminary data.</text>
</comment>
<evidence type="ECO:0000313" key="2">
    <source>
        <dbReference type="EMBL" id="KAF9443522.1"/>
    </source>
</evidence>
<reference evidence="2" key="1">
    <citation type="submission" date="2020-11" db="EMBL/GenBank/DDBJ databases">
        <authorList>
            <consortium name="DOE Joint Genome Institute"/>
            <person name="Ahrendt S."/>
            <person name="Riley R."/>
            <person name="Andreopoulos W."/>
            <person name="Labutti K."/>
            <person name="Pangilinan J."/>
            <person name="Ruiz-Duenas F.J."/>
            <person name="Barrasa J.M."/>
            <person name="Sanchez-Garcia M."/>
            <person name="Camarero S."/>
            <person name="Miyauchi S."/>
            <person name="Serrano A."/>
            <person name="Linde D."/>
            <person name="Babiker R."/>
            <person name="Drula E."/>
            <person name="Ayuso-Fernandez I."/>
            <person name="Pacheco R."/>
            <person name="Padilla G."/>
            <person name="Ferreira P."/>
            <person name="Barriuso J."/>
            <person name="Kellner H."/>
            <person name="Castanera R."/>
            <person name="Alfaro M."/>
            <person name="Ramirez L."/>
            <person name="Pisabarro A.G."/>
            <person name="Kuo A."/>
            <person name="Tritt A."/>
            <person name="Lipzen A."/>
            <person name="He G."/>
            <person name="Yan M."/>
            <person name="Ng V."/>
            <person name="Cullen D."/>
            <person name="Martin F."/>
            <person name="Rosso M.-N."/>
            <person name="Henrissat B."/>
            <person name="Hibbett D."/>
            <person name="Martinez A.T."/>
            <person name="Grigoriev I.V."/>
        </authorList>
    </citation>
    <scope>NUCLEOTIDE SEQUENCE</scope>
    <source>
        <strain evidence="2">MF-IS2</strain>
    </source>
</reference>